<feature type="domain" description="HAT C-terminal dimerisation" evidence="1">
    <location>
        <begin position="108"/>
        <end position="169"/>
    </location>
</feature>
<dbReference type="InterPro" id="IPR052958">
    <property type="entry name" value="IFN-induced_PKR_regulator"/>
</dbReference>
<gene>
    <name evidence="2" type="ORF">QE152_g3751</name>
</gene>
<name>A0AAW1N2Y4_POPJA</name>
<dbReference type="AlphaFoldDB" id="A0AAW1N2Y4"/>
<dbReference type="PANTHER" id="PTHR46289:SF14">
    <property type="entry name" value="DUF4371 DOMAIN-CONTAINING PROTEIN"/>
    <property type="match status" value="1"/>
</dbReference>
<dbReference type="Pfam" id="PF05699">
    <property type="entry name" value="Dimer_Tnp_hAT"/>
    <property type="match status" value="1"/>
</dbReference>
<dbReference type="Proteomes" id="UP001458880">
    <property type="component" value="Unassembled WGS sequence"/>
</dbReference>
<dbReference type="PANTHER" id="PTHR46289">
    <property type="entry name" value="52 KDA REPRESSOR OF THE INHIBITOR OF THE PROTEIN KINASE-LIKE PROTEIN-RELATED"/>
    <property type="match status" value="1"/>
</dbReference>
<protein>
    <submittedName>
        <fullName evidence="2">HAT family C-terminal dimerization region</fullName>
    </submittedName>
</protein>
<comment type="caution">
    <text evidence="2">The sequence shown here is derived from an EMBL/GenBank/DDBJ whole genome shotgun (WGS) entry which is preliminary data.</text>
</comment>
<evidence type="ECO:0000313" key="3">
    <source>
        <dbReference type="Proteomes" id="UP001458880"/>
    </source>
</evidence>
<sequence>MFEYEGSDEPLSDPKQNFKVQLFFSVLDTTISSVKERFLQLKQHNEDFKVLLNISQLKEWNDDDLLKHCKDLQLKLTNDKNNEDRDIDGNTLFEELKAFYIFMKTDMTPHDILNYIYHNKLTDTFPNIFVRLRIYLTLPVSVASGERRFSKLNLIKNYMRSTMSQEHLVDLPTYNID</sequence>
<dbReference type="EMBL" id="JASPKY010000016">
    <property type="protein sequence ID" value="KAK9752987.1"/>
    <property type="molecule type" value="Genomic_DNA"/>
</dbReference>
<keyword evidence="3" id="KW-1185">Reference proteome</keyword>
<proteinExistence type="predicted"/>
<dbReference type="InterPro" id="IPR008906">
    <property type="entry name" value="HATC_C_dom"/>
</dbReference>
<evidence type="ECO:0000313" key="2">
    <source>
        <dbReference type="EMBL" id="KAK9752987.1"/>
    </source>
</evidence>
<dbReference type="GO" id="GO:0046983">
    <property type="term" value="F:protein dimerization activity"/>
    <property type="evidence" value="ECO:0007669"/>
    <property type="project" value="InterPro"/>
</dbReference>
<organism evidence="2 3">
    <name type="scientific">Popillia japonica</name>
    <name type="common">Japanese beetle</name>
    <dbReference type="NCBI Taxonomy" id="7064"/>
    <lineage>
        <taxon>Eukaryota</taxon>
        <taxon>Metazoa</taxon>
        <taxon>Ecdysozoa</taxon>
        <taxon>Arthropoda</taxon>
        <taxon>Hexapoda</taxon>
        <taxon>Insecta</taxon>
        <taxon>Pterygota</taxon>
        <taxon>Neoptera</taxon>
        <taxon>Endopterygota</taxon>
        <taxon>Coleoptera</taxon>
        <taxon>Polyphaga</taxon>
        <taxon>Scarabaeiformia</taxon>
        <taxon>Scarabaeidae</taxon>
        <taxon>Rutelinae</taxon>
        <taxon>Popillia</taxon>
    </lineage>
</organism>
<reference evidence="2 3" key="1">
    <citation type="journal article" date="2024" name="BMC Genomics">
        <title>De novo assembly and annotation of Popillia japonica's genome with initial clues to its potential as an invasive pest.</title>
        <authorList>
            <person name="Cucini C."/>
            <person name="Boschi S."/>
            <person name="Funari R."/>
            <person name="Cardaioli E."/>
            <person name="Iannotti N."/>
            <person name="Marturano G."/>
            <person name="Paoli F."/>
            <person name="Bruttini M."/>
            <person name="Carapelli A."/>
            <person name="Frati F."/>
            <person name="Nardi F."/>
        </authorList>
    </citation>
    <scope>NUCLEOTIDE SEQUENCE [LARGE SCALE GENOMIC DNA]</scope>
    <source>
        <strain evidence="2">DMR45628</strain>
    </source>
</reference>
<evidence type="ECO:0000259" key="1">
    <source>
        <dbReference type="Pfam" id="PF05699"/>
    </source>
</evidence>
<accession>A0AAW1N2Y4</accession>